<sequence>MRRQKYTRSKYDHCVYLRKLQDGSFIYLLLYVDDMLIASKSQQEIDKLKAQLNQEFEMKDLGEAKKILGMEISRDRRRGKLCLTQKQYLKKVLQCFGMNESTKHVSTPLASHFKLSSQLSPKTDEEREYMAKVPYANAVGSLMYAMVCTRPDISQAVGVVSRYMHDPGKGHWQAVKWILRYLQQTVDVGLVFEQDETLGQFVVGYVDSDYAGDLDKRRSTTGYLFALAKAPVSWRSTLQSTVALSTTEAEYMAVAEAVKEAIWLNGLLEDLGVVQSHISLYCDSQSAIHLAKNQVYHSRTKHIDVRYHFVREIFEEGKILLQKIATAENPADMLTKVVTSIKFNHCLNLINILQV</sequence>
<keyword evidence="2" id="KW-0808">Transferase</keyword>
<organism evidence="2 3">
    <name type="scientific">Hibiscus trionum</name>
    <name type="common">Flower of an hour</name>
    <dbReference type="NCBI Taxonomy" id="183268"/>
    <lineage>
        <taxon>Eukaryota</taxon>
        <taxon>Viridiplantae</taxon>
        <taxon>Streptophyta</taxon>
        <taxon>Embryophyta</taxon>
        <taxon>Tracheophyta</taxon>
        <taxon>Spermatophyta</taxon>
        <taxon>Magnoliopsida</taxon>
        <taxon>eudicotyledons</taxon>
        <taxon>Gunneridae</taxon>
        <taxon>Pentapetalae</taxon>
        <taxon>rosids</taxon>
        <taxon>malvids</taxon>
        <taxon>Malvales</taxon>
        <taxon>Malvaceae</taxon>
        <taxon>Malvoideae</taxon>
        <taxon>Hibiscus</taxon>
    </lineage>
</organism>
<dbReference type="Proteomes" id="UP001165190">
    <property type="component" value="Unassembled WGS sequence"/>
</dbReference>
<dbReference type="CDD" id="cd09272">
    <property type="entry name" value="RNase_HI_RT_Ty1"/>
    <property type="match status" value="1"/>
</dbReference>
<keyword evidence="2" id="KW-0418">Kinase</keyword>
<evidence type="ECO:0000313" key="3">
    <source>
        <dbReference type="Proteomes" id="UP001165190"/>
    </source>
</evidence>
<dbReference type="GO" id="GO:0016301">
    <property type="term" value="F:kinase activity"/>
    <property type="evidence" value="ECO:0007669"/>
    <property type="project" value="UniProtKB-KW"/>
</dbReference>
<dbReference type="Pfam" id="PF07727">
    <property type="entry name" value="RVT_2"/>
    <property type="match status" value="1"/>
</dbReference>
<keyword evidence="3" id="KW-1185">Reference proteome</keyword>
<dbReference type="EMBL" id="BSYR01000024">
    <property type="protein sequence ID" value="GMI91318.1"/>
    <property type="molecule type" value="Genomic_DNA"/>
</dbReference>
<protein>
    <submittedName>
        <fullName evidence="2">Cysteine-rich RLK (RECEPTOR-like protein kinase) 8</fullName>
    </submittedName>
</protein>
<reference evidence="2" key="1">
    <citation type="submission" date="2023-05" db="EMBL/GenBank/DDBJ databases">
        <title>Genome and transcriptome analyses reveal genes involved in the formation of fine ridges on petal epidermal cells in Hibiscus trionum.</title>
        <authorList>
            <person name="Koshimizu S."/>
            <person name="Masuda S."/>
            <person name="Ishii T."/>
            <person name="Shirasu K."/>
            <person name="Hoshino A."/>
            <person name="Arita M."/>
        </authorList>
    </citation>
    <scope>NUCLEOTIDE SEQUENCE</scope>
    <source>
        <strain evidence="2">Hamamatsu line</strain>
    </source>
</reference>
<feature type="domain" description="Reverse transcriptase Ty1/copia-type" evidence="1">
    <location>
        <begin position="4"/>
        <end position="108"/>
    </location>
</feature>
<proteinExistence type="predicted"/>
<dbReference type="InterPro" id="IPR013103">
    <property type="entry name" value="RVT_2"/>
</dbReference>
<dbReference type="InterPro" id="IPR043502">
    <property type="entry name" value="DNA/RNA_pol_sf"/>
</dbReference>
<gene>
    <name evidence="2" type="ORF">HRI_002801100</name>
</gene>
<dbReference type="OrthoDB" id="1729718at2759"/>
<name>A0A9W7I9E1_HIBTR</name>
<evidence type="ECO:0000259" key="1">
    <source>
        <dbReference type="Pfam" id="PF07727"/>
    </source>
</evidence>
<accession>A0A9W7I9E1</accession>
<dbReference type="AlphaFoldDB" id="A0A9W7I9E1"/>
<dbReference type="SUPFAM" id="SSF56672">
    <property type="entry name" value="DNA/RNA polymerases"/>
    <property type="match status" value="1"/>
</dbReference>
<dbReference type="PANTHER" id="PTHR11439">
    <property type="entry name" value="GAG-POL-RELATED RETROTRANSPOSON"/>
    <property type="match status" value="1"/>
</dbReference>
<comment type="caution">
    <text evidence="2">The sequence shown here is derived from an EMBL/GenBank/DDBJ whole genome shotgun (WGS) entry which is preliminary data.</text>
</comment>
<evidence type="ECO:0000313" key="2">
    <source>
        <dbReference type="EMBL" id="GMI91318.1"/>
    </source>
</evidence>